<dbReference type="AlphaFoldDB" id="A0A271LM87"/>
<keyword evidence="6" id="KW-1185">Reference proteome</keyword>
<gene>
    <name evidence="5" type="primary">rhaI</name>
    <name evidence="5" type="ORF">CIT26_16130</name>
</gene>
<protein>
    <submittedName>
        <fullName evidence="5">L-rhamnose catabolism isomerase</fullName>
    </submittedName>
</protein>
<dbReference type="GO" id="GO:0046872">
    <property type="term" value="F:metal ion binding"/>
    <property type="evidence" value="ECO:0007669"/>
    <property type="project" value="UniProtKB-KW"/>
</dbReference>
<sequence length="444" mass="48591">MRGSANRTHLGGNAVSETIISAEIVDKDNAARKADLERDYDSLGERLDRRGIAIDAISDKVEKFAVAIPSWGVGTGGTRFARFPGAGEPRDIFDKIEDCAVIRQLTQATRTVSLHIPWDKADPNRLKQAASRFGLGFDAINSNTFSDARDQKLSYKFGSLSHADAATRRQAVEHNLECIEIGKTLGSKALTVWIGDGSNFPGQVNFAKAFERYLDAMKEIYAGLPDDWKLFTEHKMYEPAFYSTVVQDWGTNYMIATELGDKAFCLVDLGHHAPNVNIEMIVSRLIQFKKLGGFHFNDSKYGDDDLDAGSIDPYRLFLVFNELVDAELSGAEGFDPAHMLDQSHNVTDPIESLMLSAVEVQRAYAQALLVDRKALEAYQDANDALMATQTLKAAYRTDVEPILAMARLNTGGAIDPVAAYRAAGYRAKVAAERPPVAGGSGGIV</sequence>
<dbReference type="EMBL" id="NPKJ01000048">
    <property type="protein sequence ID" value="PAQ08465.1"/>
    <property type="molecule type" value="Genomic_DNA"/>
</dbReference>
<evidence type="ECO:0000256" key="1">
    <source>
        <dbReference type="ARBA" id="ARBA00022723"/>
    </source>
</evidence>
<dbReference type="InterPro" id="IPR013451">
    <property type="entry name" value="L_rhamnose_iso"/>
</dbReference>
<organism evidence="5 6">
    <name type="scientific">Mesorhizobium temperatum</name>
    <dbReference type="NCBI Taxonomy" id="241416"/>
    <lineage>
        <taxon>Bacteria</taxon>
        <taxon>Pseudomonadati</taxon>
        <taxon>Pseudomonadota</taxon>
        <taxon>Alphaproteobacteria</taxon>
        <taxon>Hyphomicrobiales</taxon>
        <taxon>Phyllobacteriaceae</taxon>
        <taxon>Mesorhizobium</taxon>
    </lineage>
</organism>
<dbReference type="NCBIfam" id="TIGR02629">
    <property type="entry name" value="L_rham_iso_rhiz"/>
    <property type="match status" value="1"/>
</dbReference>
<dbReference type="InterPro" id="IPR013022">
    <property type="entry name" value="Xyl_isomerase-like_TIM-brl"/>
</dbReference>
<dbReference type="GO" id="GO:0016853">
    <property type="term" value="F:isomerase activity"/>
    <property type="evidence" value="ECO:0007669"/>
    <property type="project" value="UniProtKB-KW"/>
</dbReference>
<name>A0A271LM87_9HYPH</name>
<dbReference type="SUPFAM" id="SSF51658">
    <property type="entry name" value="Xylose isomerase-like"/>
    <property type="match status" value="1"/>
</dbReference>
<dbReference type="InterPro" id="IPR050337">
    <property type="entry name" value="L-rhamnose_isomerase"/>
</dbReference>
<dbReference type="PANTHER" id="PTHR30268">
    <property type="entry name" value="L-RHAMNOSE ISOMERASE"/>
    <property type="match status" value="1"/>
</dbReference>
<evidence type="ECO:0000313" key="5">
    <source>
        <dbReference type="EMBL" id="PAQ08465.1"/>
    </source>
</evidence>
<evidence type="ECO:0000256" key="2">
    <source>
        <dbReference type="ARBA" id="ARBA00023211"/>
    </source>
</evidence>
<keyword evidence="1" id="KW-0479">Metal-binding</keyword>
<accession>A0A271LM87</accession>
<dbReference type="Proteomes" id="UP000216442">
    <property type="component" value="Unassembled WGS sequence"/>
</dbReference>
<evidence type="ECO:0000259" key="4">
    <source>
        <dbReference type="Pfam" id="PF01261"/>
    </source>
</evidence>
<feature type="domain" description="Xylose isomerase-like TIM barrel" evidence="4">
    <location>
        <begin position="114"/>
        <end position="305"/>
    </location>
</feature>
<dbReference type="InterPro" id="IPR036237">
    <property type="entry name" value="Xyl_isomerase-like_sf"/>
</dbReference>
<dbReference type="Gene3D" id="3.20.20.150">
    <property type="entry name" value="Divalent-metal-dependent TIM barrel enzymes"/>
    <property type="match status" value="1"/>
</dbReference>
<comment type="caution">
    <text evidence="5">The sequence shown here is derived from an EMBL/GenBank/DDBJ whole genome shotgun (WGS) entry which is preliminary data.</text>
</comment>
<evidence type="ECO:0000313" key="6">
    <source>
        <dbReference type="Proteomes" id="UP000216442"/>
    </source>
</evidence>
<proteinExistence type="predicted"/>
<evidence type="ECO:0000256" key="3">
    <source>
        <dbReference type="ARBA" id="ARBA00023235"/>
    </source>
</evidence>
<keyword evidence="2" id="KW-0464">Manganese</keyword>
<keyword evidence="3 5" id="KW-0413">Isomerase</keyword>
<dbReference type="PANTHER" id="PTHR30268:SF0">
    <property type="entry name" value="L-RHAMNOSE ISOMERASE"/>
    <property type="match status" value="1"/>
</dbReference>
<reference evidence="5 6" key="1">
    <citation type="submission" date="2017-08" db="EMBL/GenBank/DDBJ databases">
        <title>Mesorhizobium wenxinae sp. nov., a novel rhizobial species isolated from root nodules of chickpea (Cicer arietinum L.).</title>
        <authorList>
            <person name="Zhang J."/>
        </authorList>
    </citation>
    <scope>NUCLEOTIDE SEQUENCE [LARGE SCALE GENOMIC DNA]</scope>
    <source>
        <strain evidence="5 6">SDW018</strain>
    </source>
</reference>
<dbReference type="OrthoDB" id="5174871at2"/>
<dbReference type="Pfam" id="PF01261">
    <property type="entry name" value="AP_endonuc_2"/>
    <property type="match status" value="1"/>
</dbReference>